<evidence type="ECO:0000256" key="6">
    <source>
        <dbReference type="SAM" id="MobiDB-lite"/>
    </source>
</evidence>
<dbReference type="GO" id="GO:0005829">
    <property type="term" value="C:cytosol"/>
    <property type="evidence" value="ECO:0007669"/>
    <property type="project" value="TreeGrafter"/>
</dbReference>
<keyword evidence="2 5" id="KW-0690">Ribosome biogenesis</keyword>
<dbReference type="GO" id="GO:0019843">
    <property type="term" value="F:rRNA binding"/>
    <property type="evidence" value="ECO:0007669"/>
    <property type="project" value="UniProtKB-UniRule"/>
</dbReference>
<dbReference type="PANTHER" id="PTHR38101">
    <property type="entry name" value="UPF0307 PROTEIN YJGA"/>
    <property type="match status" value="1"/>
</dbReference>
<evidence type="ECO:0000256" key="3">
    <source>
        <dbReference type="ARBA" id="ARBA00022730"/>
    </source>
</evidence>
<dbReference type="Pfam" id="PF04751">
    <property type="entry name" value="DarP"/>
    <property type="match status" value="1"/>
</dbReference>
<gene>
    <name evidence="5" type="primary">darP</name>
    <name evidence="7" type="ORF">HXL68_12985</name>
</gene>
<evidence type="ECO:0000313" key="8">
    <source>
        <dbReference type="Proteomes" id="UP000718593"/>
    </source>
</evidence>
<organism evidence="7 8">
    <name type="scientific">Dechloromonas agitata</name>
    <dbReference type="NCBI Taxonomy" id="73030"/>
    <lineage>
        <taxon>Bacteria</taxon>
        <taxon>Pseudomonadati</taxon>
        <taxon>Pseudomonadota</taxon>
        <taxon>Betaproteobacteria</taxon>
        <taxon>Rhodocyclales</taxon>
        <taxon>Azonexaceae</taxon>
        <taxon>Dechloromonas</taxon>
    </lineage>
</organism>
<dbReference type="Proteomes" id="UP000718593">
    <property type="component" value="Unassembled WGS sequence"/>
</dbReference>
<evidence type="ECO:0000256" key="5">
    <source>
        <dbReference type="HAMAP-Rule" id="MF_00765"/>
    </source>
</evidence>
<dbReference type="InterPro" id="IPR023153">
    <property type="entry name" value="DarP_sf"/>
</dbReference>
<dbReference type="SUPFAM" id="SSF158710">
    <property type="entry name" value="PSPTO4464-like"/>
    <property type="match status" value="1"/>
</dbReference>
<comment type="subcellular location">
    <subcellularLocation>
        <location evidence="5">Cytoplasm</location>
    </subcellularLocation>
    <text evidence="5">Associates with late stage pre-50S ribosomal subunits.</text>
</comment>
<evidence type="ECO:0000256" key="2">
    <source>
        <dbReference type="ARBA" id="ARBA00022517"/>
    </source>
</evidence>
<dbReference type="AlphaFoldDB" id="A0A930BY98"/>
<feature type="compositionally biased region" description="Basic and acidic residues" evidence="6">
    <location>
        <begin position="9"/>
        <end position="21"/>
    </location>
</feature>
<dbReference type="Gene3D" id="1.10.60.30">
    <property type="entry name" value="PSPTO4464-like domains"/>
    <property type="match status" value="2"/>
</dbReference>
<comment type="similarity">
    <text evidence="5">Belongs to the DarP family.</text>
</comment>
<dbReference type="EMBL" id="JABZMI010000312">
    <property type="protein sequence ID" value="MBF1165940.1"/>
    <property type="molecule type" value="Genomic_DNA"/>
</dbReference>
<dbReference type="InterPro" id="IPR006839">
    <property type="entry name" value="DarP"/>
</dbReference>
<evidence type="ECO:0000256" key="1">
    <source>
        <dbReference type="ARBA" id="ARBA00022490"/>
    </source>
</evidence>
<proteinExistence type="inferred from homology"/>
<dbReference type="HAMAP" id="MF_00765">
    <property type="entry name" value="DarP"/>
    <property type="match status" value="1"/>
</dbReference>
<dbReference type="GO" id="GO:1902626">
    <property type="term" value="P:assembly of large subunit precursor of preribosome"/>
    <property type="evidence" value="ECO:0007669"/>
    <property type="project" value="UniProtKB-UniRule"/>
</dbReference>
<name>A0A930BY98_9RHOO</name>
<evidence type="ECO:0000313" key="7">
    <source>
        <dbReference type="EMBL" id="MBF1165940.1"/>
    </source>
</evidence>
<comment type="caution">
    <text evidence="7">The sequence shown here is derived from an EMBL/GenBank/DDBJ whole genome shotgun (WGS) entry which is preliminary data.</text>
</comment>
<sequence>MQDEDFTEDTGRPSKTKQKEAMHELRDLGAELVELSVGQLKRINLPENIFDAVRECQKITAHGARRRQIQYLGKLMRGVDDEPIRAGLAMLRGESTAETARLHRLERFRSRLLEDEAVLAEIAAQWPAVDLQHLRTLRRNALKERENNKPPKNFRAIFQILQELDQQGAPAAEESTEESGDE</sequence>
<dbReference type="CDD" id="cd16331">
    <property type="entry name" value="YjgA-like"/>
    <property type="match status" value="1"/>
</dbReference>
<evidence type="ECO:0000256" key="4">
    <source>
        <dbReference type="ARBA" id="ARBA00022884"/>
    </source>
</evidence>
<dbReference type="PANTHER" id="PTHR38101:SF1">
    <property type="entry name" value="UPF0307 PROTEIN YJGA"/>
    <property type="match status" value="1"/>
</dbReference>
<reference evidence="7" key="1">
    <citation type="submission" date="2020-04" db="EMBL/GenBank/DDBJ databases">
        <title>Deep metagenomics examines the oral microbiome during advanced dental caries in children, revealing novel taxa and co-occurrences with host molecules.</title>
        <authorList>
            <person name="Baker J.L."/>
            <person name="Morton J.T."/>
            <person name="Dinis M."/>
            <person name="Alvarez R."/>
            <person name="Tran N.C."/>
            <person name="Knight R."/>
            <person name="Edlund A."/>
        </authorList>
    </citation>
    <scope>NUCLEOTIDE SEQUENCE</scope>
    <source>
        <strain evidence="7">JCVI_32_bin.24</strain>
    </source>
</reference>
<keyword evidence="4 5" id="KW-0694">RNA-binding</keyword>
<feature type="region of interest" description="Disordered" evidence="6">
    <location>
        <begin position="1"/>
        <end position="21"/>
    </location>
</feature>
<dbReference type="NCBIfam" id="NF003593">
    <property type="entry name" value="PRK05255.1-1"/>
    <property type="match status" value="1"/>
</dbReference>
<keyword evidence="3 5" id="KW-0699">rRNA-binding</keyword>
<keyword evidence="1 5" id="KW-0963">Cytoplasm</keyword>
<comment type="function">
    <text evidence="5">Member of a network of 50S ribosomal subunit biogenesis factors which assembles along the 30S-50S interface, preventing incorrect 23S rRNA structures from forming. Promotes peptidyl transferase center (PTC) maturation.</text>
</comment>
<protein>
    <recommendedName>
        <fullName evidence="5">Dual-action ribosomal maturation protein DarP</fullName>
    </recommendedName>
    <alternativeName>
        <fullName evidence="5">Large ribosomal subunit assembly factor DarP</fullName>
    </alternativeName>
</protein>
<dbReference type="GO" id="GO:0043022">
    <property type="term" value="F:ribosome binding"/>
    <property type="evidence" value="ECO:0007669"/>
    <property type="project" value="UniProtKB-UniRule"/>
</dbReference>
<dbReference type="PIRSF" id="PIRSF016183">
    <property type="entry name" value="UCP016183"/>
    <property type="match status" value="1"/>
</dbReference>
<accession>A0A930BY98</accession>